<organism evidence="1 2">
    <name type="scientific">Dallia pectoralis</name>
    <name type="common">Alaska blackfish</name>
    <dbReference type="NCBI Taxonomy" id="75939"/>
    <lineage>
        <taxon>Eukaryota</taxon>
        <taxon>Metazoa</taxon>
        <taxon>Chordata</taxon>
        <taxon>Craniata</taxon>
        <taxon>Vertebrata</taxon>
        <taxon>Euteleostomi</taxon>
        <taxon>Actinopterygii</taxon>
        <taxon>Neopterygii</taxon>
        <taxon>Teleostei</taxon>
        <taxon>Protacanthopterygii</taxon>
        <taxon>Esociformes</taxon>
        <taxon>Umbridae</taxon>
        <taxon>Dallia</taxon>
    </lineage>
</organism>
<dbReference type="EMBL" id="CM055737">
    <property type="protein sequence ID" value="KAJ8005708.1"/>
    <property type="molecule type" value="Genomic_DNA"/>
</dbReference>
<keyword evidence="2" id="KW-1185">Reference proteome</keyword>
<evidence type="ECO:0000313" key="1">
    <source>
        <dbReference type="EMBL" id="KAJ8005708.1"/>
    </source>
</evidence>
<evidence type="ECO:0000313" key="2">
    <source>
        <dbReference type="Proteomes" id="UP001157502"/>
    </source>
</evidence>
<sequence length="487" mass="55658">MAVSLSTLSTEDLLEKLKESGINITEDEAKKFRENEVDGETIECGLTENMISYLFQGSFKKQSKFNNFLHKMKEVITLTLEPVPAESQQQTSTTEINTTSGRLPPGFAIPPFPRDLQAKLDDKEPCQKSSKDRHRIIRVLHEAMIEHTMYPTNAEYVQVAKELIVKYPFLKDLEGNGYHTWHQSLKRKFKSERAPLIHEDEVRKSKEKFGHTRVRLTEQSPTACCRSESREIAVIGEDVSSIEGHVNVLHIQYSKMRPDTLVVKDRMQRTFAWRRKEIRNGMTVEDILKKYPFLKTPSGLCDEVDQMHSSTVSLSRRFKDGFTTIVPKVLQLVQRNAPLAKIYKEAREEMLAEDLPDSDFRAALILLPHIFKEKVESFITLGESDADTPYPTIQLVETDWKMAFSKRLQVIVKVDGVEVCRGTGVEEGTLAAFSAYYVFNLAYPPYMKNTLTFLQHAIAKIIEGTSGLVQNTLSSEISYLLRKSQLR</sequence>
<protein>
    <submittedName>
        <fullName evidence="1">Uncharacterized protein</fullName>
    </submittedName>
</protein>
<proteinExistence type="predicted"/>
<comment type="caution">
    <text evidence="1">The sequence shown here is derived from an EMBL/GenBank/DDBJ whole genome shotgun (WGS) entry which is preliminary data.</text>
</comment>
<name>A0ACC2GQH7_DALPE</name>
<dbReference type="Proteomes" id="UP001157502">
    <property type="component" value="Chromosome 10"/>
</dbReference>
<reference evidence="1" key="1">
    <citation type="submission" date="2021-05" db="EMBL/GenBank/DDBJ databases">
        <authorList>
            <person name="Pan Q."/>
            <person name="Jouanno E."/>
            <person name="Zahm M."/>
            <person name="Klopp C."/>
            <person name="Cabau C."/>
            <person name="Louis A."/>
            <person name="Berthelot C."/>
            <person name="Parey E."/>
            <person name="Roest Crollius H."/>
            <person name="Montfort J."/>
            <person name="Robinson-Rechavi M."/>
            <person name="Bouchez O."/>
            <person name="Lampietro C."/>
            <person name="Lopez Roques C."/>
            <person name="Donnadieu C."/>
            <person name="Postlethwait J."/>
            <person name="Bobe J."/>
            <person name="Dillon D."/>
            <person name="Chandos A."/>
            <person name="von Hippel F."/>
            <person name="Guiguen Y."/>
        </authorList>
    </citation>
    <scope>NUCLEOTIDE SEQUENCE</scope>
    <source>
        <strain evidence="1">YG-Jan2019</strain>
    </source>
</reference>
<gene>
    <name evidence="1" type="ORF">DPEC_G00120720</name>
</gene>
<accession>A0ACC2GQH7</accession>